<keyword evidence="2" id="KW-1185">Reference proteome</keyword>
<reference evidence="1" key="1">
    <citation type="submission" date="2021-02" db="EMBL/GenBank/DDBJ databases">
        <authorList>
            <consortium name="DOE Joint Genome Institute"/>
            <person name="Ahrendt S."/>
            <person name="Looney B.P."/>
            <person name="Miyauchi S."/>
            <person name="Morin E."/>
            <person name="Drula E."/>
            <person name="Courty P.E."/>
            <person name="Chicoki N."/>
            <person name="Fauchery L."/>
            <person name="Kohler A."/>
            <person name="Kuo A."/>
            <person name="Labutti K."/>
            <person name="Pangilinan J."/>
            <person name="Lipzen A."/>
            <person name="Riley R."/>
            <person name="Andreopoulos W."/>
            <person name="He G."/>
            <person name="Johnson J."/>
            <person name="Barry K.W."/>
            <person name="Grigoriev I.V."/>
            <person name="Nagy L."/>
            <person name="Hibbett D."/>
            <person name="Henrissat B."/>
            <person name="Matheny P.B."/>
            <person name="Labbe J."/>
            <person name="Martin F."/>
        </authorList>
    </citation>
    <scope>NUCLEOTIDE SEQUENCE</scope>
    <source>
        <strain evidence="1">FP105234-sp</strain>
    </source>
</reference>
<gene>
    <name evidence="1" type="ORF">FA95DRAFT_1602014</name>
</gene>
<evidence type="ECO:0000313" key="1">
    <source>
        <dbReference type="EMBL" id="KAI0052362.1"/>
    </source>
</evidence>
<comment type="caution">
    <text evidence="1">The sequence shown here is derived from an EMBL/GenBank/DDBJ whole genome shotgun (WGS) entry which is preliminary data.</text>
</comment>
<dbReference type="Proteomes" id="UP000814033">
    <property type="component" value="Unassembled WGS sequence"/>
</dbReference>
<reference evidence="1" key="2">
    <citation type="journal article" date="2022" name="New Phytol.">
        <title>Evolutionary transition to the ectomycorrhizal habit in the genomes of a hyperdiverse lineage of mushroom-forming fungi.</title>
        <authorList>
            <person name="Looney B."/>
            <person name="Miyauchi S."/>
            <person name="Morin E."/>
            <person name="Drula E."/>
            <person name="Courty P.E."/>
            <person name="Kohler A."/>
            <person name="Kuo A."/>
            <person name="LaButti K."/>
            <person name="Pangilinan J."/>
            <person name="Lipzen A."/>
            <person name="Riley R."/>
            <person name="Andreopoulos W."/>
            <person name="He G."/>
            <person name="Johnson J."/>
            <person name="Nolan M."/>
            <person name="Tritt A."/>
            <person name="Barry K.W."/>
            <person name="Grigoriev I.V."/>
            <person name="Nagy L.G."/>
            <person name="Hibbett D."/>
            <person name="Henrissat B."/>
            <person name="Matheny P.B."/>
            <person name="Labbe J."/>
            <person name="Martin F.M."/>
        </authorList>
    </citation>
    <scope>NUCLEOTIDE SEQUENCE</scope>
    <source>
        <strain evidence="1">FP105234-sp</strain>
    </source>
</reference>
<organism evidence="1 2">
    <name type="scientific">Auriscalpium vulgare</name>
    <dbReference type="NCBI Taxonomy" id="40419"/>
    <lineage>
        <taxon>Eukaryota</taxon>
        <taxon>Fungi</taxon>
        <taxon>Dikarya</taxon>
        <taxon>Basidiomycota</taxon>
        <taxon>Agaricomycotina</taxon>
        <taxon>Agaricomycetes</taxon>
        <taxon>Russulales</taxon>
        <taxon>Auriscalpiaceae</taxon>
        <taxon>Auriscalpium</taxon>
    </lineage>
</organism>
<protein>
    <submittedName>
        <fullName evidence="1">Uncharacterized protein</fullName>
    </submittedName>
</protein>
<dbReference type="EMBL" id="MU275846">
    <property type="protein sequence ID" value="KAI0052362.1"/>
    <property type="molecule type" value="Genomic_DNA"/>
</dbReference>
<accession>A0ACB8S882</accession>
<sequence length="330" mass="34813">MSSVNDKLSKDRVRQKSSPQVQTHAPFSPSPLSRSPTPVSRGSSTPVPVARTSPAASPTTSTAPSPVPTTPRPTPATLYALQSENAALRAQVEQLEKAAKRREREIRGLRWLVVNWGDKGAGAFSAIAEQTARAKDERDKGKLRHSGEADEDEGDDVQEAVRYLRAESESGYGSAASMLSSAVSRSSAYSSLYAADSVSDGSGSERGGAGRSRADSIDALDTIPESTSVEGGADADAERRSKDERRASRALKRLSAAASSPSSGGEDAPATAAYASNLSRGRAQSIEQVMDRDRARQEKGMDEVLEKLRAVAGVGVGGETRVRKTSLVGR</sequence>
<proteinExistence type="predicted"/>
<evidence type="ECO:0000313" key="2">
    <source>
        <dbReference type="Proteomes" id="UP000814033"/>
    </source>
</evidence>
<name>A0ACB8S882_9AGAM</name>